<keyword evidence="2" id="KW-1185">Reference proteome</keyword>
<evidence type="ECO:0000313" key="2">
    <source>
        <dbReference type="Proteomes" id="UP000317909"/>
    </source>
</evidence>
<evidence type="ECO:0000313" key="1">
    <source>
        <dbReference type="EMBL" id="QDT71431.1"/>
    </source>
</evidence>
<dbReference type="OrthoDB" id="284641at2"/>
<protein>
    <submittedName>
        <fullName evidence="1">Uncharacterized protein</fullName>
    </submittedName>
</protein>
<proteinExistence type="predicted"/>
<name>A0A517TST4_9BACT</name>
<accession>A0A517TST4</accession>
<reference evidence="1 2" key="1">
    <citation type="submission" date="2019-02" db="EMBL/GenBank/DDBJ databases">
        <title>Deep-cultivation of Planctomycetes and their phenomic and genomic characterization uncovers novel biology.</title>
        <authorList>
            <person name="Wiegand S."/>
            <person name="Jogler M."/>
            <person name="Boedeker C."/>
            <person name="Pinto D."/>
            <person name="Vollmers J."/>
            <person name="Rivas-Marin E."/>
            <person name="Kohn T."/>
            <person name="Peeters S.H."/>
            <person name="Heuer A."/>
            <person name="Rast P."/>
            <person name="Oberbeckmann S."/>
            <person name="Bunk B."/>
            <person name="Jeske O."/>
            <person name="Meyerdierks A."/>
            <person name="Storesund J.E."/>
            <person name="Kallscheuer N."/>
            <person name="Luecker S."/>
            <person name="Lage O.M."/>
            <person name="Pohl T."/>
            <person name="Merkel B.J."/>
            <person name="Hornburger P."/>
            <person name="Mueller R.-W."/>
            <person name="Bruemmer F."/>
            <person name="Labrenz M."/>
            <person name="Spormann A.M."/>
            <person name="Op den Camp H."/>
            <person name="Overmann J."/>
            <person name="Amann R."/>
            <person name="Jetten M.S.M."/>
            <person name="Mascher T."/>
            <person name="Medema M.H."/>
            <person name="Devos D.P."/>
            <person name="Kaster A.-K."/>
            <person name="Ovreas L."/>
            <person name="Rohde M."/>
            <person name="Galperin M.Y."/>
            <person name="Jogler C."/>
        </authorList>
    </citation>
    <scope>NUCLEOTIDE SEQUENCE [LARGE SCALE GENOMIC DNA]</scope>
    <source>
        <strain evidence="1 2">I41</strain>
    </source>
</reference>
<sequence length="199" mass="21865">MSLTAKTTESVRATLAWQAAFIEMAPTIERYARVAFRKLAPEERDEAVQTTLAAAAVDYARLAASGRGGRAYPTTLARFAVRRYRAGRLLGSRDNAADVGSRKWRLRGRRTESIDVAAELCDSRRATPAELAALRIDFGQWFASLPVRDQRVVHALAHGERTNVVAALCQLTAGRVSQLRRELYDSWTTFLGEGAPSGA</sequence>
<organism evidence="1 2">
    <name type="scientific">Lacipirellula limnantheis</name>
    <dbReference type="NCBI Taxonomy" id="2528024"/>
    <lineage>
        <taxon>Bacteria</taxon>
        <taxon>Pseudomonadati</taxon>
        <taxon>Planctomycetota</taxon>
        <taxon>Planctomycetia</taxon>
        <taxon>Pirellulales</taxon>
        <taxon>Lacipirellulaceae</taxon>
        <taxon>Lacipirellula</taxon>
    </lineage>
</organism>
<dbReference type="AlphaFoldDB" id="A0A517TST4"/>
<dbReference type="EMBL" id="CP036339">
    <property type="protein sequence ID" value="QDT71431.1"/>
    <property type="molecule type" value="Genomic_DNA"/>
</dbReference>
<dbReference type="Proteomes" id="UP000317909">
    <property type="component" value="Chromosome"/>
</dbReference>
<gene>
    <name evidence="1" type="ORF">I41_05880</name>
</gene>
<dbReference type="KEGG" id="llh:I41_05880"/>
<dbReference type="RefSeq" id="WP_145430700.1">
    <property type="nucleotide sequence ID" value="NZ_CP036339.1"/>
</dbReference>